<evidence type="ECO:0000313" key="8">
    <source>
        <dbReference type="EMBL" id="MUG73189.1"/>
    </source>
</evidence>
<protein>
    <submittedName>
        <fullName evidence="8">Sigma-70 family RNA polymerase sigma factor</fullName>
    </submittedName>
</protein>
<dbReference type="NCBIfam" id="TIGR02937">
    <property type="entry name" value="sigma70-ECF"/>
    <property type="match status" value="1"/>
</dbReference>
<dbReference type="GO" id="GO:0016987">
    <property type="term" value="F:sigma factor activity"/>
    <property type="evidence" value="ECO:0007669"/>
    <property type="project" value="UniProtKB-KW"/>
</dbReference>
<dbReference type="GO" id="GO:0006352">
    <property type="term" value="P:DNA-templated transcription initiation"/>
    <property type="evidence" value="ECO:0007669"/>
    <property type="project" value="InterPro"/>
</dbReference>
<organism evidence="8 9">
    <name type="scientific">Paenibacillus validus</name>
    <dbReference type="NCBI Taxonomy" id="44253"/>
    <lineage>
        <taxon>Bacteria</taxon>
        <taxon>Bacillati</taxon>
        <taxon>Bacillota</taxon>
        <taxon>Bacilli</taxon>
        <taxon>Bacillales</taxon>
        <taxon>Paenibacillaceae</taxon>
        <taxon>Paenibacillus</taxon>
    </lineage>
</organism>
<keyword evidence="1" id="KW-0805">Transcription regulation</keyword>
<dbReference type="InterPro" id="IPR014284">
    <property type="entry name" value="RNA_pol_sigma-70_dom"/>
</dbReference>
<dbReference type="Pfam" id="PF04539">
    <property type="entry name" value="Sigma70_r3"/>
    <property type="match status" value="1"/>
</dbReference>
<dbReference type="InterPro" id="IPR013325">
    <property type="entry name" value="RNA_pol_sigma_r2"/>
</dbReference>
<feature type="domain" description="RNA polymerase sigma-70 region 2" evidence="6">
    <location>
        <begin position="40"/>
        <end position="110"/>
    </location>
</feature>
<dbReference type="Gene3D" id="1.20.140.160">
    <property type="match status" value="1"/>
</dbReference>
<dbReference type="PANTHER" id="PTHR30385">
    <property type="entry name" value="SIGMA FACTOR F FLAGELLAR"/>
    <property type="match status" value="1"/>
</dbReference>
<evidence type="ECO:0000313" key="9">
    <source>
        <dbReference type="Proteomes" id="UP000450917"/>
    </source>
</evidence>
<dbReference type="InterPro" id="IPR007624">
    <property type="entry name" value="RNA_pol_sigma70_r3"/>
</dbReference>
<dbReference type="PRINTS" id="PR00046">
    <property type="entry name" value="SIGMA70FCT"/>
</dbReference>
<dbReference type="InterPro" id="IPR000943">
    <property type="entry name" value="RNA_pol_sigma70"/>
</dbReference>
<evidence type="ECO:0000256" key="2">
    <source>
        <dbReference type="ARBA" id="ARBA00023082"/>
    </source>
</evidence>
<dbReference type="InterPro" id="IPR007627">
    <property type="entry name" value="RNA_pol_sigma70_r2"/>
</dbReference>
<dbReference type="Pfam" id="PF04545">
    <property type="entry name" value="Sigma70_r4"/>
    <property type="match status" value="1"/>
</dbReference>
<dbReference type="PANTHER" id="PTHR30385:SF4">
    <property type="entry name" value="RNA POLYMERASE SIGMA-E FACTOR"/>
    <property type="match status" value="1"/>
</dbReference>
<feature type="domain" description="RNA polymerase sigma-70 region 3" evidence="5">
    <location>
        <begin position="120"/>
        <end position="182"/>
    </location>
</feature>
<evidence type="ECO:0000259" key="5">
    <source>
        <dbReference type="Pfam" id="PF04539"/>
    </source>
</evidence>
<evidence type="ECO:0000259" key="6">
    <source>
        <dbReference type="Pfam" id="PF04542"/>
    </source>
</evidence>
<dbReference type="SUPFAM" id="SSF88659">
    <property type="entry name" value="Sigma3 and sigma4 domains of RNA polymerase sigma factors"/>
    <property type="match status" value="2"/>
</dbReference>
<dbReference type="CDD" id="cd06171">
    <property type="entry name" value="Sigma70_r4"/>
    <property type="match status" value="1"/>
</dbReference>
<keyword evidence="9" id="KW-1185">Reference proteome</keyword>
<gene>
    <name evidence="8" type="ORF">GNP93_21390</name>
</gene>
<dbReference type="RefSeq" id="WP_127608553.1">
    <property type="nucleotide sequence ID" value="NZ_JARTHJ010000051.1"/>
</dbReference>
<dbReference type="GO" id="GO:0003677">
    <property type="term" value="F:DNA binding"/>
    <property type="evidence" value="ECO:0007669"/>
    <property type="project" value="UniProtKB-KW"/>
</dbReference>
<dbReference type="AlphaFoldDB" id="A0A7X2ZE60"/>
<reference evidence="8 9" key="1">
    <citation type="submission" date="2019-11" db="EMBL/GenBank/DDBJ databases">
        <title>Draft genome sequences of five Paenibacillus species of dairy origin.</title>
        <authorList>
            <person name="Olajide A.M."/>
            <person name="Chen S."/>
            <person name="Lapointe G."/>
        </authorList>
    </citation>
    <scope>NUCLEOTIDE SEQUENCE [LARGE SCALE GENOMIC DNA]</scope>
    <source>
        <strain evidence="8 9">2CS3</strain>
    </source>
</reference>
<keyword evidence="3" id="KW-0238">DNA-binding</keyword>
<evidence type="ECO:0000259" key="7">
    <source>
        <dbReference type="Pfam" id="PF04545"/>
    </source>
</evidence>
<dbReference type="SUPFAM" id="SSF88946">
    <property type="entry name" value="Sigma2 domain of RNA polymerase sigma factors"/>
    <property type="match status" value="1"/>
</dbReference>
<dbReference type="EMBL" id="WNZX01000022">
    <property type="protein sequence ID" value="MUG73189.1"/>
    <property type="molecule type" value="Genomic_DNA"/>
</dbReference>
<dbReference type="Gene3D" id="1.10.1740.10">
    <property type="match status" value="1"/>
</dbReference>
<proteinExistence type="predicted"/>
<dbReference type="Pfam" id="PF04542">
    <property type="entry name" value="Sigma70_r2"/>
    <property type="match status" value="1"/>
</dbReference>
<dbReference type="Proteomes" id="UP000450917">
    <property type="component" value="Unassembled WGS sequence"/>
</dbReference>
<evidence type="ECO:0000256" key="1">
    <source>
        <dbReference type="ARBA" id="ARBA00023015"/>
    </source>
</evidence>
<dbReference type="InterPro" id="IPR007630">
    <property type="entry name" value="RNA_pol_sigma70_r4"/>
</dbReference>
<evidence type="ECO:0000256" key="3">
    <source>
        <dbReference type="ARBA" id="ARBA00023125"/>
    </source>
</evidence>
<keyword evidence="4" id="KW-0804">Transcription</keyword>
<sequence length="269" mass="30538">MKINSERTVPGTTDETPSIANEALIVRYQETGCNETATVLLRQYEPMVKMAAGKMSRNRPDLFEDLYQVGQMSVLRLLKQFDLTLGVQFEAYMMKSVIGHMKNYLRDKSWYVQVPRRIKEKGNQIQQVVDQLTVRLERSPNVEEIAEAMDLSVEATIEILAGRDYYHYVSLDTPLSSDDNGSTIGDVIGCPSDAYQRVENRLTLQDALVHLKPEEQKVLHLAYTEGQSQRRIAEQLGVSQMSVSRIQKRALDKLKAYFQETGGNRDVGS</sequence>
<keyword evidence="2" id="KW-0731">Sigma factor</keyword>
<accession>A0A7X2ZE60</accession>
<evidence type="ECO:0000256" key="4">
    <source>
        <dbReference type="ARBA" id="ARBA00023163"/>
    </source>
</evidence>
<name>A0A7X2ZE60_9BACL</name>
<dbReference type="InterPro" id="IPR013324">
    <property type="entry name" value="RNA_pol_sigma_r3/r4-like"/>
</dbReference>
<comment type="caution">
    <text evidence="8">The sequence shown here is derived from an EMBL/GenBank/DDBJ whole genome shotgun (WGS) entry which is preliminary data.</text>
</comment>
<feature type="domain" description="RNA polymerase sigma-70 region 4" evidence="7">
    <location>
        <begin position="207"/>
        <end position="255"/>
    </location>
</feature>